<reference evidence="2 3" key="1">
    <citation type="journal article" date="2019" name="Int. J. Syst. Evol. Microbiol.">
        <title>The Global Catalogue of Microorganisms (GCM) 10K type strain sequencing project: providing services to taxonomists for standard genome sequencing and annotation.</title>
        <authorList>
            <consortium name="The Broad Institute Genomics Platform"/>
            <consortium name="The Broad Institute Genome Sequencing Center for Infectious Disease"/>
            <person name="Wu L."/>
            <person name="Ma J."/>
        </authorList>
    </citation>
    <scope>NUCLEOTIDE SEQUENCE [LARGE SCALE GENOMIC DNA]</scope>
    <source>
        <strain evidence="2 3">JCM 15089</strain>
    </source>
</reference>
<evidence type="ECO:0000313" key="2">
    <source>
        <dbReference type="EMBL" id="GAA0587875.1"/>
    </source>
</evidence>
<dbReference type="Proteomes" id="UP001499951">
    <property type="component" value="Unassembled WGS sequence"/>
</dbReference>
<feature type="chain" id="PRO_5046018828" description="Outer membrane protein assembly factor BamE" evidence="1">
    <location>
        <begin position="23"/>
        <end position="118"/>
    </location>
</feature>
<evidence type="ECO:0000256" key="1">
    <source>
        <dbReference type="SAM" id="SignalP"/>
    </source>
</evidence>
<evidence type="ECO:0008006" key="4">
    <source>
        <dbReference type="Google" id="ProtNLM"/>
    </source>
</evidence>
<sequence>MKRLAIALVLLLGACTTTPQPARTPLPASPPAGEPRELIGLTGPQLQAMLGRAAFSRRENGSELWRYDSPQCRAFFFLYAEGGTTRVRHVETVPRGRTMAADPGCLSVLRGKPASPVS</sequence>
<dbReference type="PROSITE" id="PS51257">
    <property type="entry name" value="PROKAR_LIPOPROTEIN"/>
    <property type="match status" value="1"/>
</dbReference>
<dbReference type="EMBL" id="BAAADD010000014">
    <property type="protein sequence ID" value="GAA0587875.1"/>
    <property type="molecule type" value="Genomic_DNA"/>
</dbReference>
<keyword evidence="3" id="KW-1185">Reference proteome</keyword>
<keyword evidence="1" id="KW-0732">Signal</keyword>
<organism evidence="2 3">
    <name type="scientific">Rhizomicrobium electricum</name>
    <dbReference type="NCBI Taxonomy" id="480070"/>
    <lineage>
        <taxon>Bacteria</taxon>
        <taxon>Pseudomonadati</taxon>
        <taxon>Pseudomonadota</taxon>
        <taxon>Alphaproteobacteria</taxon>
        <taxon>Micropepsales</taxon>
        <taxon>Micropepsaceae</taxon>
        <taxon>Rhizomicrobium</taxon>
    </lineage>
</organism>
<protein>
    <recommendedName>
        <fullName evidence="4">Outer membrane protein assembly factor BamE</fullName>
    </recommendedName>
</protein>
<feature type="signal peptide" evidence="1">
    <location>
        <begin position="1"/>
        <end position="22"/>
    </location>
</feature>
<gene>
    <name evidence="2" type="ORF">GCM10008942_41080</name>
</gene>
<dbReference type="RefSeq" id="WP_166934863.1">
    <property type="nucleotide sequence ID" value="NZ_BAAADD010000014.1"/>
</dbReference>
<accession>A0ABN1FCD6</accession>
<evidence type="ECO:0000313" key="3">
    <source>
        <dbReference type="Proteomes" id="UP001499951"/>
    </source>
</evidence>
<name>A0ABN1FCD6_9PROT</name>
<comment type="caution">
    <text evidence="2">The sequence shown here is derived from an EMBL/GenBank/DDBJ whole genome shotgun (WGS) entry which is preliminary data.</text>
</comment>
<proteinExistence type="predicted"/>